<evidence type="ECO:0000256" key="13">
    <source>
        <dbReference type="ARBA" id="ARBA00023125"/>
    </source>
</evidence>
<dbReference type="GO" id="GO:0006310">
    <property type="term" value="P:DNA recombination"/>
    <property type="evidence" value="ECO:0007669"/>
    <property type="project" value="UniProtKB-KW"/>
</dbReference>
<dbReference type="InterPro" id="IPR050951">
    <property type="entry name" value="Retrovirus_Pol_polyprotein"/>
</dbReference>
<dbReference type="Gene3D" id="3.10.10.10">
    <property type="entry name" value="HIV Type 1 Reverse Transcriptase, subunit A, domain 1"/>
    <property type="match status" value="1"/>
</dbReference>
<proteinExistence type="predicted"/>
<gene>
    <name evidence="18" type="ORF">Tci_043543</name>
</gene>
<feature type="region of interest" description="Disordered" evidence="16">
    <location>
        <begin position="17"/>
        <end position="36"/>
    </location>
</feature>
<evidence type="ECO:0000256" key="9">
    <source>
        <dbReference type="ARBA" id="ARBA00022842"/>
    </source>
</evidence>
<keyword evidence="2" id="KW-0808">Transferase</keyword>
<dbReference type="InterPro" id="IPR036397">
    <property type="entry name" value="RNaseH_sf"/>
</dbReference>
<dbReference type="Gene3D" id="3.10.20.370">
    <property type="match status" value="1"/>
</dbReference>
<comment type="caution">
    <text evidence="18">The sequence shown here is derived from an EMBL/GenBank/DDBJ whole genome shotgun (WGS) entry which is preliminary data.</text>
</comment>
<evidence type="ECO:0000256" key="16">
    <source>
        <dbReference type="SAM" id="MobiDB-lite"/>
    </source>
</evidence>
<dbReference type="Gene3D" id="3.30.70.270">
    <property type="match status" value="2"/>
</dbReference>
<dbReference type="GO" id="GO:0003964">
    <property type="term" value="F:RNA-directed DNA polymerase activity"/>
    <property type="evidence" value="ECO:0007669"/>
    <property type="project" value="UniProtKB-KW"/>
</dbReference>
<reference evidence="18" key="1">
    <citation type="journal article" date="2019" name="Sci. Rep.">
        <title>Draft genome of Tanacetum cinerariifolium, the natural source of mosquito coil.</title>
        <authorList>
            <person name="Yamashiro T."/>
            <person name="Shiraishi A."/>
            <person name="Satake H."/>
            <person name="Nakayama K."/>
        </authorList>
    </citation>
    <scope>NUCLEOTIDE SEQUENCE</scope>
</reference>
<dbReference type="SUPFAM" id="SSF56672">
    <property type="entry name" value="DNA/RNA polymerases"/>
    <property type="match status" value="1"/>
</dbReference>
<evidence type="ECO:0000256" key="10">
    <source>
        <dbReference type="ARBA" id="ARBA00022908"/>
    </source>
</evidence>
<keyword evidence="7" id="KW-0255">Endonuclease</keyword>
<dbReference type="InterPro" id="IPR001584">
    <property type="entry name" value="Integrase_cat-core"/>
</dbReference>
<organism evidence="18">
    <name type="scientific">Tanacetum cinerariifolium</name>
    <name type="common">Dalmatian daisy</name>
    <name type="synonym">Chrysanthemum cinerariifolium</name>
    <dbReference type="NCBI Taxonomy" id="118510"/>
    <lineage>
        <taxon>Eukaryota</taxon>
        <taxon>Viridiplantae</taxon>
        <taxon>Streptophyta</taxon>
        <taxon>Embryophyta</taxon>
        <taxon>Tracheophyta</taxon>
        <taxon>Spermatophyta</taxon>
        <taxon>Magnoliopsida</taxon>
        <taxon>eudicotyledons</taxon>
        <taxon>Gunneridae</taxon>
        <taxon>Pentapetalae</taxon>
        <taxon>asterids</taxon>
        <taxon>campanulids</taxon>
        <taxon>Asterales</taxon>
        <taxon>Asteraceae</taxon>
        <taxon>Asteroideae</taxon>
        <taxon>Anthemideae</taxon>
        <taxon>Anthemidinae</taxon>
        <taxon>Tanacetum</taxon>
    </lineage>
</organism>
<feature type="domain" description="Integrase catalytic" evidence="17">
    <location>
        <begin position="856"/>
        <end position="1020"/>
    </location>
</feature>
<dbReference type="InterPro" id="IPR041588">
    <property type="entry name" value="Integrase_H2C2"/>
</dbReference>
<dbReference type="InterPro" id="IPR043502">
    <property type="entry name" value="DNA/RNA_pol_sf"/>
</dbReference>
<keyword evidence="10" id="KW-0229">DNA integration</keyword>
<dbReference type="GO" id="GO:0015074">
    <property type="term" value="P:DNA integration"/>
    <property type="evidence" value="ECO:0007669"/>
    <property type="project" value="UniProtKB-KW"/>
</dbReference>
<feature type="compositionally biased region" description="Polar residues" evidence="16">
    <location>
        <begin position="200"/>
        <end position="209"/>
    </location>
</feature>
<evidence type="ECO:0000256" key="14">
    <source>
        <dbReference type="ARBA" id="ARBA00023172"/>
    </source>
</evidence>
<evidence type="ECO:0000256" key="2">
    <source>
        <dbReference type="ARBA" id="ARBA00022679"/>
    </source>
</evidence>
<evidence type="ECO:0000256" key="7">
    <source>
        <dbReference type="ARBA" id="ARBA00022759"/>
    </source>
</evidence>
<dbReference type="EMBL" id="BKCJ010006328">
    <property type="protein sequence ID" value="GEU71565.1"/>
    <property type="molecule type" value="Genomic_DNA"/>
</dbReference>
<sequence>MGDYHNLQITVHTIQQKNPGHHFSSGGGPDTGHGNNHKPYLKLHFPRFSGDDPTAWLYQAEQYFDFQKVPDNDQAHLASLHLEGIAFQWHRWFTKSRGPLTWAEFSTALLRRFGPTDFEDPSETLSRLTQASTVATYIEAFERLSHRVDGLPEVFLLGCFIGGLKDEIRLEVKIKKPRNLSDVISITRLVENKLTLNRTPSSLPRNVGSTAPPKPSTSAGLLGPGPSTRLALPAPPPIRRFSNQEAREHREKGFCYYCDERYVPGHKCRQIKKKDVVVLVNNGSTLNFIDQALVDRFGLTVEKDTPFKVMVANREHVSCAGRWLKNQGPVETDYEKLTLGFHLAGSSHKLQGLKSSELAALKSHEAMVMHGLALLLHVSLLPLEPTSDISPCTAIRDVLERFAKEFQEPVSLPPYRSQDHSIPLILGARPVSTRPYRQRYLQKTEIERQVRELLQQGLIRPSHDPFSSLVLLVKKADGSWHFCIDYRSLNDITVKDNYPISVIEELHGSRINSKLDLRSGYHQIRVQDEESNHIFAKQSKCCFRVSQVHCLGHLISVDGVAVEPNKVQSVLSWPTPKNAKGVRGFLGLASYYRKFIQGFGSIATPLHKLVGKGPFVWDEVAEAAIQTLKIALTTTPTLGLPDWSQPFTVERDAGGVGVGAVLTQCGKPLAYFSALLKGLMLSWSTYEKEMLAVVKAVRKWQHYLLGYDYTIEYKKGVFNRGADALSRIPQFHFIAISHPCASIWQDIQNEVRTDPYYQTLLTDSDHGGRHELVMRDGIWFRDGAILLCPTSPLLETVLALCHTSPEGGHFGFHKTLHKVKQTFWWKGLKQRVKFFIKECQVCQRFKSDSMLPAGLLQPLPISERVWEDISMDFVEGLPNSKGFTVVIVVVDRLSKYAHFIPLKHPFTAVSVAKEFVLNVVKLHGIPATVVSDRDKVFISSFWQALFKLQCSHLCMSSSYHPQTDGQTEVINRIMEQYLRCFAGDQPKKWLDWLPWAEYSYNTSVHSSTKLSPFQVVYGRPPPRLVPYVPGTTKVQAIDEYLGDRDTLLRQLRANLIVAQNRMKVQADRKRREVEFLEGDLVFVKLQPYRQVTVAHRTSHKLAPKFFEPYKILKRVGHVAYQLQLPPGSLIHDVFHVSLLRKCEGHVVPTAPVVLDDTVFTPLMPQPECVLDERVIKKGKY</sequence>
<dbReference type="PANTHER" id="PTHR37984:SF5">
    <property type="entry name" value="PROTEIN NYNRIN-LIKE"/>
    <property type="match status" value="1"/>
</dbReference>
<name>A0A6L2MH88_TANCI</name>
<dbReference type="Pfam" id="PF03732">
    <property type="entry name" value="Retrotrans_gag"/>
    <property type="match status" value="1"/>
</dbReference>
<dbReference type="Pfam" id="PF17921">
    <property type="entry name" value="Integrase_H2C2"/>
    <property type="match status" value="1"/>
</dbReference>
<evidence type="ECO:0000256" key="6">
    <source>
        <dbReference type="ARBA" id="ARBA00022750"/>
    </source>
</evidence>
<dbReference type="Pfam" id="PF17919">
    <property type="entry name" value="RT_RNaseH_2"/>
    <property type="match status" value="1"/>
</dbReference>
<dbReference type="Pfam" id="PF24626">
    <property type="entry name" value="SH3_Tf2-1"/>
    <property type="match status" value="1"/>
</dbReference>
<keyword evidence="14" id="KW-0233">DNA recombination</keyword>
<dbReference type="Gene3D" id="1.10.340.70">
    <property type="match status" value="1"/>
</dbReference>
<keyword evidence="1" id="KW-0645">Protease</keyword>
<dbReference type="FunFam" id="3.30.70.270:FF:000020">
    <property type="entry name" value="Transposon Tf2-6 polyprotein-like Protein"/>
    <property type="match status" value="1"/>
</dbReference>
<accession>A0A6L2MH88</accession>
<keyword evidence="13" id="KW-0238">DNA-binding</keyword>
<evidence type="ECO:0000256" key="12">
    <source>
        <dbReference type="ARBA" id="ARBA00022932"/>
    </source>
</evidence>
<evidence type="ECO:0000256" key="4">
    <source>
        <dbReference type="ARBA" id="ARBA00022722"/>
    </source>
</evidence>
<dbReference type="GO" id="GO:0003887">
    <property type="term" value="F:DNA-directed DNA polymerase activity"/>
    <property type="evidence" value="ECO:0007669"/>
    <property type="project" value="UniProtKB-KW"/>
</dbReference>
<evidence type="ECO:0000256" key="1">
    <source>
        <dbReference type="ARBA" id="ARBA00022670"/>
    </source>
</evidence>
<evidence type="ECO:0000256" key="8">
    <source>
        <dbReference type="ARBA" id="ARBA00022801"/>
    </source>
</evidence>
<evidence type="ECO:0000313" key="18">
    <source>
        <dbReference type="EMBL" id="GEU71565.1"/>
    </source>
</evidence>
<keyword evidence="12" id="KW-0239">DNA-directed DNA polymerase</keyword>
<keyword evidence="3" id="KW-0548">Nucleotidyltransferase</keyword>
<dbReference type="InterPro" id="IPR041577">
    <property type="entry name" value="RT_RNaseH_2"/>
</dbReference>
<keyword evidence="9" id="KW-0460">Magnesium</keyword>
<dbReference type="Gene3D" id="3.30.420.10">
    <property type="entry name" value="Ribonuclease H-like superfamily/Ribonuclease H"/>
    <property type="match status" value="1"/>
</dbReference>
<dbReference type="InterPro" id="IPR056924">
    <property type="entry name" value="SH3_Tf2-1"/>
</dbReference>
<dbReference type="PROSITE" id="PS50994">
    <property type="entry name" value="INTEGRASE"/>
    <property type="match status" value="1"/>
</dbReference>
<evidence type="ECO:0000256" key="5">
    <source>
        <dbReference type="ARBA" id="ARBA00022723"/>
    </source>
</evidence>
<evidence type="ECO:0000259" key="17">
    <source>
        <dbReference type="PROSITE" id="PS50994"/>
    </source>
</evidence>
<dbReference type="SUPFAM" id="SSF53098">
    <property type="entry name" value="Ribonuclease H-like"/>
    <property type="match status" value="1"/>
</dbReference>
<dbReference type="GO" id="GO:0006508">
    <property type="term" value="P:proteolysis"/>
    <property type="evidence" value="ECO:0007669"/>
    <property type="project" value="UniProtKB-KW"/>
</dbReference>
<dbReference type="InterPro" id="IPR043128">
    <property type="entry name" value="Rev_trsase/Diguanyl_cyclase"/>
</dbReference>
<dbReference type="InterPro" id="IPR005162">
    <property type="entry name" value="Retrotrans_gag_dom"/>
</dbReference>
<dbReference type="AlphaFoldDB" id="A0A6L2MH88"/>
<dbReference type="PANTHER" id="PTHR37984">
    <property type="entry name" value="PROTEIN CBG26694"/>
    <property type="match status" value="1"/>
</dbReference>
<keyword evidence="4" id="KW-0540">Nuclease</keyword>
<evidence type="ECO:0000256" key="3">
    <source>
        <dbReference type="ARBA" id="ARBA00022695"/>
    </source>
</evidence>
<evidence type="ECO:0000256" key="11">
    <source>
        <dbReference type="ARBA" id="ARBA00022918"/>
    </source>
</evidence>
<feature type="region of interest" description="Disordered" evidence="16">
    <location>
        <begin position="200"/>
        <end position="236"/>
    </location>
</feature>
<dbReference type="GO" id="GO:0004190">
    <property type="term" value="F:aspartic-type endopeptidase activity"/>
    <property type="evidence" value="ECO:0007669"/>
    <property type="project" value="UniProtKB-KW"/>
</dbReference>
<keyword evidence="15" id="KW-0511">Multifunctional enzyme</keyword>
<keyword evidence="11" id="KW-0695">RNA-directed DNA polymerase</keyword>
<dbReference type="FunFam" id="1.10.340.70:FF:000001">
    <property type="entry name" value="Retrovirus-related Pol polyprotein from transposon gypsy-like Protein"/>
    <property type="match status" value="1"/>
</dbReference>
<keyword evidence="6" id="KW-0064">Aspartyl protease</keyword>
<dbReference type="Gene3D" id="2.40.70.10">
    <property type="entry name" value="Acid Proteases"/>
    <property type="match status" value="1"/>
</dbReference>
<dbReference type="InterPro" id="IPR021109">
    <property type="entry name" value="Peptidase_aspartic_dom_sf"/>
</dbReference>
<dbReference type="GO" id="GO:0003677">
    <property type="term" value="F:DNA binding"/>
    <property type="evidence" value="ECO:0007669"/>
    <property type="project" value="UniProtKB-KW"/>
</dbReference>
<keyword evidence="5" id="KW-0479">Metal-binding</keyword>
<dbReference type="InterPro" id="IPR012337">
    <property type="entry name" value="RNaseH-like_sf"/>
</dbReference>
<dbReference type="CDD" id="cd09274">
    <property type="entry name" value="RNase_HI_RT_Ty3"/>
    <property type="match status" value="1"/>
</dbReference>
<dbReference type="CDD" id="cd00303">
    <property type="entry name" value="retropepsin_like"/>
    <property type="match status" value="1"/>
</dbReference>
<dbReference type="CDD" id="cd01647">
    <property type="entry name" value="RT_LTR"/>
    <property type="match status" value="1"/>
</dbReference>
<keyword evidence="8" id="KW-0378">Hydrolase</keyword>
<evidence type="ECO:0000256" key="15">
    <source>
        <dbReference type="ARBA" id="ARBA00023268"/>
    </source>
</evidence>
<protein>
    <submittedName>
        <fullName evidence="18">Transposon Ty3-G Gag-Pol polyprotein</fullName>
    </submittedName>
</protein>
<dbReference type="GO" id="GO:0004519">
    <property type="term" value="F:endonuclease activity"/>
    <property type="evidence" value="ECO:0007669"/>
    <property type="project" value="UniProtKB-KW"/>
</dbReference>
<dbReference type="GO" id="GO:0046872">
    <property type="term" value="F:metal ion binding"/>
    <property type="evidence" value="ECO:0007669"/>
    <property type="project" value="UniProtKB-KW"/>
</dbReference>